<dbReference type="GO" id="GO:0005524">
    <property type="term" value="F:ATP binding"/>
    <property type="evidence" value="ECO:0007669"/>
    <property type="project" value="UniProtKB-KW"/>
</dbReference>
<sequence length="261" mass="27435">MGDIPQSHPRRSSLLARQKLVDAAADGLLADSAMIAHGRGEAFDYLLGERTSNSAKNAIHEASARLLAAERPVISVNGNTVVLAGEDLIRVAAVVGCPIEVNLYYRTHERVTGLLERLSEQRASVAAGPAPKGWSGEWDRAVEGVGLLGEDADGRIEGLEGPRALCCADGIGSADVVLVPLEDGDRCEALIEMGKQVLVIDLNPLSRTSRMATVTIVDEVARSAAALLEEVVSGPAQPDDWDNQAVLSEALDIIADASAGE</sequence>
<dbReference type="HAMAP" id="MF_02224">
    <property type="entry name" value="PPS"/>
    <property type="match status" value="1"/>
</dbReference>
<protein>
    <recommendedName>
        <fullName evidence="6">4-phosphopantoate--beta-alanine ligase</fullName>
    </recommendedName>
</protein>
<dbReference type="PANTHER" id="PTHR40695">
    <property type="entry name" value="4-PHOSPHOPANTOATE--BETA-ALANINE LIGASE"/>
    <property type="match status" value="1"/>
</dbReference>
<keyword evidence="4" id="KW-0173">Coenzyme A biosynthesis</keyword>
<dbReference type="GO" id="GO:0016874">
    <property type="term" value="F:ligase activity"/>
    <property type="evidence" value="ECO:0007669"/>
    <property type="project" value="UniProtKB-KW"/>
</dbReference>
<dbReference type="EMBL" id="UINC01005067">
    <property type="protein sequence ID" value="SVA18838.1"/>
    <property type="molecule type" value="Genomic_DNA"/>
</dbReference>
<dbReference type="AlphaFoldDB" id="A0A381TTK2"/>
<dbReference type="GO" id="GO:0015937">
    <property type="term" value="P:coenzyme A biosynthetic process"/>
    <property type="evidence" value="ECO:0007669"/>
    <property type="project" value="UniProtKB-KW"/>
</dbReference>
<dbReference type="InterPro" id="IPR038138">
    <property type="entry name" value="PPS/PS_sf"/>
</dbReference>
<evidence type="ECO:0000256" key="4">
    <source>
        <dbReference type="ARBA" id="ARBA00022993"/>
    </source>
</evidence>
<keyword evidence="2" id="KW-0547">Nucleotide-binding</keyword>
<dbReference type="NCBIfam" id="NF010324">
    <property type="entry name" value="PRK13761.1"/>
    <property type="match status" value="1"/>
</dbReference>
<evidence type="ECO:0008006" key="6">
    <source>
        <dbReference type="Google" id="ProtNLM"/>
    </source>
</evidence>
<dbReference type="Gene3D" id="3.40.50.12640">
    <property type="entry name" value="Phosphopantoate/pantothenate synthetase"/>
    <property type="match status" value="1"/>
</dbReference>
<gene>
    <name evidence="5" type="ORF">METZ01_LOCUS71692</name>
</gene>
<evidence type="ECO:0000256" key="3">
    <source>
        <dbReference type="ARBA" id="ARBA00022840"/>
    </source>
</evidence>
<reference evidence="5" key="1">
    <citation type="submission" date="2018-05" db="EMBL/GenBank/DDBJ databases">
        <authorList>
            <person name="Lanie J.A."/>
            <person name="Ng W.-L."/>
            <person name="Kazmierczak K.M."/>
            <person name="Andrzejewski T.M."/>
            <person name="Davidsen T.M."/>
            <person name="Wayne K.J."/>
            <person name="Tettelin H."/>
            <person name="Glass J.I."/>
            <person name="Rusch D."/>
            <person name="Podicherti R."/>
            <person name="Tsui H.-C.T."/>
            <person name="Winkler M.E."/>
        </authorList>
    </citation>
    <scope>NUCLEOTIDE SEQUENCE</scope>
</reference>
<dbReference type="InterPro" id="IPR002855">
    <property type="entry name" value="PPS/PS"/>
</dbReference>
<evidence type="ECO:0000256" key="1">
    <source>
        <dbReference type="ARBA" id="ARBA00022598"/>
    </source>
</evidence>
<dbReference type="Pfam" id="PF02006">
    <property type="entry name" value="PPS_PS"/>
    <property type="match status" value="1"/>
</dbReference>
<evidence type="ECO:0000313" key="5">
    <source>
        <dbReference type="EMBL" id="SVA18838.1"/>
    </source>
</evidence>
<dbReference type="PANTHER" id="PTHR40695:SF1">
    <property type="entry name" value="4-PHOSPHOPANTOATE--BETA-ALANINE LIGASE"/>
    <property type="match status" value="1"/>
</dbReference>
<keyword evidence="3" id="KW-0067">ATP-binding</keyword>
<evidence type="ECO:0000256" key="2">
    <source>
        <dbReference type="ARBA" id="ARBA00022741"/>
    </source>
</evidence>
<organism evidence="5">
    <name type="scientific">marine metagenome</name>
    <dbReference type="NCBI Taxonomy" id="408172"/>
    <lineage>
        <taxon>unclassified sequences</taxon>
        <taxon>metagenomes</taxon>
        <taxon>ecological metagenomes</taxon>
    </lineage>
</organism>
<accession>A0A381TTK2</accession>
<name>A0A381TTK2_9ZZZZ</name>
<proteinExistence type="inferred from homology"/>
<keyword evidence="1" id="KW-0436">Ligase</keyword>